<protein>
    <recommendedName>
        <fullName evidence="2">Putative tail fiber protein gp53-like C-terminal domain-containing protein</fullName>
    </recommendedName>
</protein>
<accession>A0A5E5P677</accession>
<dbReference type="OrthoDB" id="9035777at2"/>
<dbReference type="KEGG" id="papi:SG18_21005"/>
<sequence>MHRIDGAGNVNGKWVSEDATTNRPPTEITADIMNALQEEIATFVEWCGIVLSKPDNEQLRKALVAKFAQLDSPIFTGQAKGPTPAQFDNSTLLATTAHVKAAGFRHGASVAINAASVLDVTVVGKVVVLGGAGGYTVTLPNRAVVPDGESITFVCTATNPVTVQRAGPDVVYPNNASITSWSMANGDTATIESSAAVNGWALIGGSSQLVYGGMMGASRVPNGYTKLPNGLIIQWIGSSYSFSGSGQQTLDINFPIAFPNGVLSVIVGNSENGTSQNDGVVQWNPIATTNAKFRVYCYSAIAAFTGFTAIAIGY</sequence>
<dbReference type="InterPro" id="IPR054075">
    <property type="entry name" value="Gp53-like_C"/>
</dbReference>
<gene>
    <name evidence="3" type="ORF">PAP18089_03084</name>
</gene>
<evidence type="ECO:0000256" key="1">
    <source>
        <dbReference type="SAM" id="MobiDB-lite"/>
    </source>
</evidence>
<dbReference type="EMBL" id="CABPSX010000006">
    <property type="protein sequence ID" value="VVG72091.1"/>
    <property type="molecule type" value="Genomic_DNA"/>
</dbReference>
<name>A0A5E5P677_9BURK</name>
<dbReference type="Gene3D" id="2.60.40.3940">
    <property type="match status" value="1"/>
</dbReference>
<dbReference type="RefSeq" id="WP_042116094.1">
    <property type="nucleotide sequence ID" value="NZ_CABPSX010000006.1"/>
</dbReference>
<organism evidence="3 4">
    <name type="scientific">Pandoraea apista</name>
    <dbReference type="NCBI Taxonomy" id="93218"/>
    <lineage>
        <taxon>Bacteria</taxon>
        <taxon>Pseudomonadati</taxon>
        <taxon>Pseudomonadota</taxon>
        <taxon>Betaproteobacteria</taxon>
        <taxon>Burkholderiales</taxon>
        <taxon>Burkholderiaceae</taxon>
        <taxon>Pandoraea</taxon>
    </lineage>
</organism>
<reference evidence="3 4" key="1">
    <citation type="submission" date="2019-08" db="EMBL/GenBank/DDBJ databases">
        <authorList>
            <person name="Peeters C."/>
        </authorList>
    </citation>
    <scope>NUCLEOTIDE SEQUENCE [LARGE SCALE GENOMIC DNA]</scope>
    <source>
        <strain evidence="3 4">LMG 18089</strain>
    </source>
</reference>
<evidence type="ECO:0000313" key="4">
    <source>
        <dbReference type="Proteomes" id="UP000364291"/>
    </source>
</evidence>
<dbReference type="AlphaFoldDB" id="A0A5E5P677"/>
<proteinExistence type="predicted"/>
<evidence type="ECO:0000313" key="3">
    <source>
        <dbReference type="EMBL" id="VVG72091.1"/>
    </source>
</evidence>
<evidence type="ECO:0000259" key="2">
    <source>
        <dbReference type="Pfam" id="PF21882"/>
    </source>
</evidence>
<feature type="region of interest" description="Disordered" evidence="1">
    <location>
        <begin position="1"/>
        <end position="22"/>
    </location>
</feature>
<dbReference type="Proteomes" id="UP000364291">
    <property type="component" value="Unassembled WGS sequence"/>
</dbReference>
<feature type="domain" description="Putative tail fiber protein gp53-like C-terminal" evidence="2">
    <location>
        <begin position="226"/>
        <end position="314"/>
    </location>
</feature>
<dbReference type="Pfam" id="PF21882">
    <property type="entry name" value="Gp53-like_C"/>
    <property type="match status" value="1"/>
</dbReference>